<dbReference type="CDD" id="cd00132">
    <property type="entry name" value="CRIB"/>
    <property type="match status" value="1"/>
</dbReference>
<gene>
    <name evidence="25" type="primary">LOC106459248</name>
</gene>
<dbReference type="InterPro" id="IPR046349">
    <property type="entry name" value="C1-like_sf"/>
</dbReference>
<name>A0ABM1B3W0_LIMPO</name>
<dbReference type="SUPFAM" id="SSF69322">
    <property type="entry name" value="Tricorn protease domain 2"/>
    <property type="match status" value="1"/>
</dbReference>
<dbReference type="InterPro" id="IPR000719">
    <property type="entry name" value="Prot_kinase_dom"/>
</dbReference>
<feature type="compositionally biased region" description="Polar residues" evidence="17">
    <location>
        <begin position="1589"/>
        <end position="1613"/>
    </location>
</feature>
<dbReference type="PANTHER" id="PTHR22988:SF66">
    <property type="entry name" value="SERINE_THREONINE-PROTEIN KINASE GENGHIS KHAN"/>
    <property type="match status" value="1"/>
</dbReference>
<dbReference type="InterPro" id="IPR011993">
    <property type="entry name" value="PH-like_dom_sf"/>
</dbReference>
<feature type="domain" description="Protein kinase" evidence="19">
    <location>
        <begin position="77"/>
        <end position="345"/>
    </location>
</feature>
<feature type="domain" description="Phorbol-ester/DAG-type" evidence="20">
    <location>
        <begin position="989"/>
        <end position="1039"/>
    </location>
</feature>
<proteinExistence type="inferred from homology"/>
<evidence type="ECO:0000256" key="8">
    <source>
        <dbReference type="ARBA" id="ARBA00022771"/>
    </source>
</evidence>
<evidence type="ECO:0000313" key="24">
    <source>
        <dbReference type="Proteomes" id="UP000694941"/>
    </source>
</evidence>
<evidence type="ECO:0000256" key="1">
    <source>
        <dbReference type="ARBA" id="ARBA00005719"/>
    </source>
</evidence>
<organism evidence="24 25">
    <name type="scientific">Limulus polyphemus</name>
    <name type="common">Atlantic horseshoe crab</name>
    <dbReference type="NCBI Taxonomy" id="6850"/>
    <lineage>
        <taxon>Eukaryota</taxon>
        <taxon>Metazoa</taxon>
        <taxon>Ecdysozoa</taxon>
        <taxon>Arthropoda</taxon>
        <taxon>Chelicerata</taxon>
        <taxon>Merostomata</taxon>
        <taxon>Xiphosura</taxon>
        <taxon>Limulidae</taxon>
        <taxon>Limulus</taxon>
    </lineage>
</organism>
<keyword evidence="6" id="KW-0479">Metal-binding</keyword>
<dbReference type="Pfam" id="PF00433">
    <property type="entry name" value="Pkinase_C"/>
    <property type="match status" value="1"/>
</dbReference>
<dbReference type="PROSITE" id="PS00479">
    <property type="entry name" value="ZF_DAG_PE_1"/>
    <property type="match status" value="1"/>
</dbReference>
<evidence type="ECO:0000259" key="23">
    <source>
        <dbReference type="PROSITE" id="PS51285"/>
    </source>
</evidence>
<evidence type="ECO:0000256" key="10">
    <source>
        <dbReference type="ARBA" id="ARBA00022833"/>
    </source>
</evidence>
<evidence type="ECO:0000256" key="5">
    <source>
        <dbReference type="ARBA" id="ARBA00022679"/>
    </source>
</evidence>
<dbReference type="SMART" id="SM00133">
    <property type="entry name" value="S_TK_X"/>
    <property type="match status" value="1"/>
</dbReference>
<dbReference type="PROSITE" id="PS50108">
    <property type="entry name" value="CRIB"/>
    <property type="match status" value="1"/>
</dbReference>
<dbReference type="PROSITE" id="PS50003">
    <property type="entry name" value="PH_DOMAIN"/>
    <property type="match status" value="1"/>
</dbReference>
<dbReference type="InterPro" id="IPR000961">
    <property type="entry name" value="AGC-kinase_C"/>
</dbReference>
<comment type="similarity">
    <text evidence="1">Belongs to the protein kinase superfamily. AGC Ser/Thr protein kinase family. DMPK subfamily.</text>
</comment>
<evidence type="ECO:0000256" key="13">
    <source>
        <dbReference type="ARBA" id="ARBA00047899"/>
    </source>
</evidence>
<dbReference type="InterPro" id="IPR008271">
    <property type="entry name" value="Ser/Thr_kinase_AS"/>
</dbReference>
<feature type="compositionally biased region" description="Polar residues" evidence="17">
    <location>
        <begin position="948"/>
        <end position="958"/>
    </location>
</feature>
<dbReference type="InterPro" id="IPR050839">
    <property type="entry name" value="Rho-assoc_Ser/Thr_Kinase"/>
</dbReference>
<dbReference type="PROSITE" id="PS00107">
    <property type="entry name" value="PROTEIN_KINASE_ATP"/>
    <property type="match status" value="1"/>
</dbReference>
<dbReference type="InterPro" id="IPR001849">
    <property type="entry name" value="PH_domain"/>
</dbReference>
<dbReference type="Pfam" id="PF00069">
    <property type="entry name" value="Pkinase"/>
    <property type="match status" value="1"/>
</dbReference>
<dbReference type="SMART" id="SM00036">
    <property type="entry name" value="CNH"/>
    <property type="match status" value="1"/>
</dbReference>
<dbReference type="SMART" id="SM00109">
    <property type="entry name" value="C1"/>
    <property type="match status" value="1"/>
</dbReference>
<dbReference type="InterPro" id="IPR017441">
    <property type="entry name" value="Protein_kinase_ATP_BS"/>
</dbReference>
<dbReference type="InterPro" id="IPR017892">
    <property type="entry name" value="Pkinase_C"/>
</dbReference>
<dbReference type="PANTHER" id="PTHR22988">
    <property type="entry name" value="MYOTONIC DYSTROPHY S/T KINASE-RELATED"/>
    <property type="match status" value="1"/>
</dbReference>
<evidence type="ECO:0000259" key="18">
    <source>
        <dbReference type="PROSITE" id="PS50003"/>
    </source>
</evidence>
<keyword evidence="5" id="KW-0808">Transferase</keyword>
<feature type="domain" description="AGC-kinase C-terminal" evidence="23">
    <location>
        <begin position="346"/>
        <end position="417"/>
    </location>
</feature>
<evidence type="ECO:0000256" key="16">
    <source>
        <dbReference type="SAM" id="Coils"/>
    </source>
</evidence>
<feature type="compositionally biased region" description="Acidic residues" evidence="17">
    <location>
        <begin position="937"/>
        <end position="946"/>
    </location>
</feature>
<dbReference type="InterPro" id="IPR057529">
    <property type="entry name" value="MRCK/ROCK_PH"/>
</dbReference>
<feature type="coiled-coil region" evidence="16">
    <location>
        <begin position="440"/>
        <end position="779"/>
    </location>
</feature>
<evidence type="ECO:0000256" key="15">
    <source>
        <dbReference type="PROSITE-ProRule" id="PRU10141"/>
    </source>
</evidence>
<feature type="binding site" evidence="15">
    <location>
        <position position="107"/>
    </location>
    <ligand>
        <name>ATP</name>
        <dbReference type="ChEBI" id="CHEBI:30616"/>
    </ligand>
</feature>
<evidence type="ECO:0000256" key="3">
    <source>
        <dbReference type="ARBA" id="ARBA00022527"/>
    </source>
</evidence>
<dbReference type="PROSITE" id="PS51285">
    <property type="entry name" value="AGC_KINASE_CTER"/>
    <property type="match status" value="1"/>
</dbReference>
<dbReference type="Gene3D" id="1.10.510.10">
    <property type="entry name" value="Transferase(Phosphotransferase) domain 1"/>
    <property type="match status" value="1"/>
</dbReference>
<sequence length="1713" mass="194611">MGPEERLRELEQLFLGGPVVASGNSFSVETLLDVLLVLYEECCNSSLRREKTVSQFIDYAKPVVQKIRNLCLTKDDFEIIKVIGRGAFGEVAVVRQLRDSDKVYAMKILNKWEMLKRAETACFHEERDVLVHGDKRWITNLHYAFQDDSNLYLVMDYYCGGDLLTLLSKFEDRLPEEMARFYIAEMILAIDAIHKLNYVHRDIKPDNVLLDANGHIRLADFGSCLKLCEDGTVQSNVAVGTPDYISPEILRAMEDGQGRYGPECDWWSLGVCMYEMLFGETPFYAESLVETYGKIMNHKNCFDFPDDPLLTVSKEAKDLMTKLICSAECRLGQKGIEDFKNHPWFEGVDWDHIRDGLAPYIPEVSSPTDTSNFDDVDENDLKGNDSVPPSANSVFSGLHLPFIGFTYTFGSFSKPSNWTVSSYSEDQVDHLSDKSVNWKIKELEREKLDMSKKVKELTLELHRIQQEHTDAVITKQQLDPFGGERSTHVANLEKTISQIRLERDELRKDLEESEEKLKQQAKELKDALGQKKLAMSEYSEVSDKLSELRAQKQKLSRQVRDKEEEVENAMQKIDSLRQELRKAEKLRREFEFHFEESQTEVSKEKRMRERSEDYVRHLEEELESLKQRQVGRATNNTNSEATQEINRLKTELENLNGQHKTALGQQQAKYTTEVTNLKEQVQEADNKVEILQKEISGLKEKLEQARSESALENQEMVNEMKRIHEREKNMLHEENKKLVQEIERLSEGIRKQQDEKKRVEEELNQLLEKKDSIAQWEAQISEIIQWVSDEKDARGYLQALATKMTEELEWLKMSGVPSAEKNWRNRRSQKLDKMELLNLQSSLNSEIHAKQAIGEELSHVRADLVAQQKELRECQQKLELSRKELLKKDSHIKELQLKLERIESGERYLDRPSSQMSFLDQFLKDTSVRLARSDSGEAGDEADVEDNQPPSVSSGKSNVSDDHLPSPVSPLVESKPIINLQTPKLQAKAHQFLVRTFVAPLKCNLCTSLMVGLIRQGAVCEVCGFACHVGCQDKVPAVCPVPADQTSRPVGIDPTKGIGTAYEGYVKVPKPAGVKKGWMRQFVVVCDFKLFFYDLLQDKNAQPSVCVSQVLDMRGEEFSVSSVLESDVIHANKKDIPCIFRVTTAMMDPPGLRNHTLMLVDRESEKNKWVDALNELLRILRRNKHPNRTIYQAKEILDSTLVITKNVLSAAIIDQDRISLGTEEGLYCVDLDSEEIARIGDGKKISLIEYIAEEQLLIVVSGKQRHIRLIPIRALDGHDVDWIKVSDTKGCVSLCVAPLQKESGHVYHFCVAVKRQVVVYQINRTKGRHHKFREIALPAPAQCMEVMNDKVCVGFPSVFYLYSLQEDTPPICLVQPESSALSFLIHNPMDAWIAIEISNREFLLVFSHFGVYVDHEGKKSRERELMFPAIPVAVSYRDSFLTVYSDTHIDVFEVSSSEWVQTINIRKTKPLSRTGELSITWATDLPHLIYLHNVQHRDNLVRVPEVMVQNVRGRSGKAVIARTRRRFSVREAGKGGRITDRKSRMISGPTNFNHITHMGPGEFYNLKDLPTAQEEKMHRVRSLLQQGKVSIQKGQPGSNASSERPFSSLSHSHNGGPIGRRPAPPTPQRPFSSLTAGSPDSSHSSQEHSATNVSSLTTGSGHGISGQEGHGEESSPRHSIVSNNSSNLSFPPSPDDSRTHYDDGEHGSSSYDS</sequence>
<evidence type="ECO:0000313" key="25">
    <source>
        <dbReference type="RefSeq" id="XP_013774304.1"/>
    </source>
</evidence>
<evidence type="ECO:0000259" key="21">
    <source>
        <dbReference type="PROSITE" id="PS50108"/>
    </source>
</evidence>
<dbReference type="InterPro" id="IPR001180">
    <property type="entry name" value="CNH_dom"/>
</dbReference>
<dbReference type="GeneID" id="106459248"/>
<keyword evidence="9" id="KW-0418">Kinase</keyword>
<dbReference type="SMART" id="SM00233">
    <property type="entry name" value="PH"/>
    <property type="match status" value="1"/>
</dbReference>
<dbReference type="InterPro" id="IPR031597">
    <property type="entry name" value="KELK"/>
</dbReference>
<dbReference type="Pfam" id="PF15796">
    <property type="entry name" value="KELK"/>
    <property type="match status" value="1"/>
</dbReference>
<dbReference type="EC" id="2.7.11.1" evidence="2"/>
<accession>A0ABM1B3W0</accession>
<dbReference type="CDD" id="cd05597">
    <property type="entry name" value="STKc_DMPK_like"/>
    <property type="match status" value="1"/>
</dbReference>
<dbReference type="SMART" id="SM00220">
    <property type="entry name" value="S_TKc"/>
    <property type="match status" value="1"/>
</dbReference>
<dbReference type="SUPFAM" id="SSF56112">
    <property type="entry name" value="Protein kinase-like (PK-like)"/>
    <property type="match status" value="1"/>
</dbReference>
<dbReference type="Pfam" id="PF25346">
    <property type="entry name" value="PH_MRCK"/>
    <property type="match status" value="1"/>
</dbReference>
<evidence type="ECO:0000256" key="6">
    <source>
        <dbReference type="ARBA" id="ARBA00022723"/>
    </source>
</evidence>
<feature type="coiled-coil region" evidence="16">
    <location>
        <begin position="857"/>
        <end position="884"/>
    </location>
</feature>
<dbReference type="Pfam" id="PF00780">
    <property type="entry name" value="CNH"/>
    <property type="match status" value="1"/>
</dbReference>
<feature type="compositionally biased region" description="Polar residues" evidence="17">
    <location>
        <begin position="1650"/>
        <end position="1659"/>
    </location>
</feature>
<keyword evidence="8" id="KW-0863">Zinc-finger</keyword>
<feature type="compositionally biased region" description="Basic and acidic residues" evidence="17">
    <location>
        <begin position="1695"/>
        <end position="1706"/>
    </location>
</feature>
<keyword evidence="3" id="KW-0723">Serine/threonine-protein kinase</keyword>
<feature type="domain" description="CRIB" evidence="21">
    <location>
        <begin position="1546"/>
        <end position="1559"/>
    </location>
</feature>
<evidence type="ECO:0000256" key="7">
    <source>
        <dbReference type="ARBA" id="ARBA00022741"/>
    </source>
</evidence>
<keyword evidence="11 15" id="KW-0067">ATP-binding</keyword>
<feature type="domain" description="CNH" evidence="22">
    <location>
        <begin position="1204"/>
        <end position="1478"/>
    </location>
</feature>
<feature type="compositionally biased region" description="Low complexity" evidence="17">
    <location>
        <begin position="1638"/>
        <end position="1649"/>
    </location>
</feature>
<dbReference type="InterPro" id="IPR011009">
    <property type="entry name" value="Kinase-like_dom_sf"/>
</dbReference>
<dbReference type="SMART" id="SM00285">
    <property type="entry name" value="PBD"/>
    <property type="match status" value="1"/>
</dbReference>
<evidence type="ECO:0000259" key="22">
    <source>
        <dbReference type="PROSITE" id="PS50219"/>
    </source>
</evidence>
<dbReference type="Proteomes" id="UP000694941">
    <property type="component" value="Unplaced"/>
</dbReference>
<keyword evidence="10" id="KW-0862">Zinc</keyword>
<keyword evidence="4" id="KW-0597">Phosphoprotein</keyword>
<comment type="catalytic activity">
    <reaction evidence="14">
        <text>L-seryl-[protein] + ATP = O-phospho-L-seryl-[protein] + ADP + H(+)</text>
        <dbReference type="Rhea" id="RHEA:17989"/>
        <dbReference type="Rhea" id="RHEA-COMP:9863"/>
        <dbReference type="Rhea" id="RHEA-COMP:11604"/>
        <dbReference type="ChEBI" id="CHEBI:15378"/>
        <dbReference type="ChEBI" id="CHEBI:29999"/>
        <dbReference type="ChEBI" id="CHEBI:30616"/>
        <dbReference type="ChEBI" id="CHEBI:83421"/>
        <dbReference type="ChEBI" id="CHEBI:456216"/>
        <dbReference type="EC" id="2.7.11.1"/>
    </reaction>
</comment>
<dbReference type="Gene3D" id="2.30.29.30">
    <property type="entry name" value="Pleckstrin-homology domain (PH domain)/Phosphotyrosine-binding domain (PTB)"/>
    <property type="match status" value="1"/>
</dbReference>
<comment type="catalytic activity">
    <reaction evidence="13">
        <text>L-threonyl-[protein] + ATP = O-phospho-L-threonyl-[protein] + ADP + H(+)</text>
        <dbReference type="Rhea" id="RHEA:46608"/>
        <dbReference type="Rhea" id="RHEA-COMP:11060"/>
        <dbReference type="Rhea" id="RHEA-COMP:11605"/>
        <dbReference type="ChEBI" id="CHEBI:15378"/>
        <dbReference type="ChEBI" id="CHEBI:30013"/>
        <dbReference type="ChEBI" id="CHEBI:30616"/>
        <dbReference type="ChEBI" id="CHEBI:61977"/>
        <dbReference type="ChEBI" id="CHEBI:456216"/>
        <dbReference type="EC" id="2.7.11.1"/>
    </reaction>
</comment>
<evidence type="ECO:0000256" key="11">
    <source>
        <dbReference type="ARBA" id="ARBA00022840"/>
    </source>
</evidence>
<dbReference type="CDD" id="cd20809">
    <property type="entry name" value="C1_MRCK"/>
    <property type="match status" value="1"/>
</dbReference>
<protein>
    <recommendedName>
        <fullName evidence="2">non-specific serine/threonine protein kinase</fullName>
        <ecNumber evidence="2">2.7.11.1</ecNumber>
    </recommendedName>
</protein>
<dbReference type="SUPFAM" id="SSF50729">
    <property type="entry name" value="PH domain-like"/>
    <property type="match status" value="1"/>
</dbReference>
<feature type="domain" description="PH" evidence="18">
    <location>
        <begin position="1059"/>
        <end position="1178"/>
    </location>
</feature>
<dbReference type="CDD" id="cd01243">
    <property type="entry name" value="PH_MRCK"/>
    <property type="match status" value="1"/>
</dbReference>
<dbReference type="Gene3D" id="3.30.200.20">
    <property type="entry name" value="Phosphorylase Kinase, domain 1"/>
    <property type="match status" value="1"/>
</dbReference>
<dbReference type="PROSITE" id="PS50081">
    <property type="entry name" value="ZF_DAG_PE_2"/>
    <property type="match status" value="1"/>
</dbReference>
<keyword evidence="7 15" id="KW-0547">Nucleotide-binding</keyword>
<dbReference type="PROSITE" id="PS00108">
    <property type="entry name" value="PROTEIN_KINASE_ST"/>
    <property type="match status" value="1"/>
</dbReference>
<keyword evidence="24" id="KW-1185">Reference proteome</keyword>
<dbReference type="RefSeq" id="XP_013774304.1">
    <property type="nucleotide sequence ID" value="XM_013918850.2"/>
</dbReference>
<dbReference type="InterPro" id="IPR000095">
    <property type="entry name" value="CRIB_dom"/>
</dbReference>
<dbReference type="Pfam" id="PF00130">
    <property type="entry name" value="C1_1"/>
    <property type="match status" value="1"/>
</dbReference>
<evidence type="ECO:0000259" key="20">
    <source>
        <dbReference type="PROSITE" id="PS50081"/>
    </source>
</evidence>
<evidence type="ECO:0000256" key="4">
    <source>
        <dbReference type="ARBA" id="ARBA00022553"/>
    </source>
</evidence>
<dbReference type="Gene3D" id="3.30.60.20">
    <property type="match status" value="1"/>
</dbReference>
<feature type="region of interest" description="Disordered" evidence="17">
    <location>
        <begin position="1589"/>
        <end position="1713"/>
    </location>
</feature>
<evidence type="ECO:0000256" key="14">
    <source>
        <dbReference type="ARBA" id="ARBA00048679"/>
    </source>
</evidence>
<evidence type="ECO:0000256" key="2">
    <source>
        <dbReference type="ARBA" id="ARBA00012513"/>
    </source>
</evidence>
<dbReference type="SUPFAM" id="SSF57889">
    <property type="entry name" value="Cysteine-rich domain"/>
    <property type="match status" value="1"/>
</dbReference>
<feature type="region of interest" description="Disordered" evidence="17">
    <location>
        <begin position="933"/>
        <end position="968"/>
    </location>
</feature>
<keyword evidence="12 16" id="KW-0175">Coiled coil</keyword>
<evidence type="ECO:0000259" key="19">
    <source>
        <dbReference type="PROSITE" id="PS50011"/>
    </source>
</evidence>
<dbReference type="InterPro" id="IPR002219">
    <property type="entry name" value="PKC_DAG/PE"/>
</dbReference>
<evidence type="ECO:0000256" key="17">
    <source>
        <dbReference type="SAM" id="MobiDB-lite"/>
    </source>
</evidence>
<dbReference type="PROSITE" id="PS50219">
    <property type="entry name" value="CNH"/>
    <property type="match status" value="1"/>
</dbReference>
<dbReference type="PROSITE" id="PS50011">
    <property type="entry name" value="PROTEIN_KINASE_DOM"/>
    <property type="match status" value="1"/>
</dbReference>
<evidence type="ECO:0000256" key="9">
    <source>
        <dbReference type="ARBA" id="ARBA00022777"/>
    </source>
</evidence>
<evidence type="ECO:0000256" key="12">
    <source>
        <dbReference type="ARBA" id="ARBA00023054"/>
    </source>
</evidence>
<reference evidence="25" key="1">
    <citation type="submission" date="2025-08" db="UniProtKB">
        <authorList>
            <consortium name="RefSeq"/>
        </authorList>
    </citation>
    <scope>IDENTIFICATION</scope>
    <source>
        <tissue evidence="25">Muscle</tissue>
    </source>
</reference>